<comment type="caution">
    <text evidence="2">The sequence shown here is derived from an EMBL/GenBank/DDBJ whole genome shotgun (WGS) entry which is preliminary data.</text>
</comment>
<evidence type="ECO:0000313" key="2">
    <source>
        <dbReference type="EMBL" id="EWM30115.1"/>
    </source>
</evidence>
<dbReference type="EMBL" id="AZIL01000051">
    <property type="protein sequence ID" value="EWM30115.1"/>
    <property type="molecule type" value="Genomic_DNA"/>
</dbReference>
<proteinExistence type="predicted"/>
<evidence type="ECO:0000256" key="1">
    <source>
        <dbReference type="SAM" id="SignalP"/>
    </source>
</evidence>
<accession>W7TSB6</accession>
<dbReference type="OrthoDB" id="10276283at2759"/>
<keyword evidence="3" id="KW-1185">Reference proteome</keyword>
<name>W7TSB6_9STRA</name>
<feature type="chain" id="PRO_5004901172" evidence="1">
    <location>
        <begin position="25"/>
        <end position="268"/>
    </location>
</feature>
<dbReference type="AlphaFoldDB" id="W7TSB6"/>
<reference evidence="2 3" key="1">
    <citation type="journal article" date="2014" name="Mol. Plant">
        <title>Chromosome Scale Genome Assembly and Transcriptome Profiling of Nannochloropsis gaditana in Nitrogen Depletion.</title>
        <authorList>
            <person name="Corteggiani Carpinelli E."/>
            <person name="Telatin A."/>
            <person name="Vitulo N."/>
            <person name="Forcato C."/>
            <person name="D'Angelo M."/>
            <person name="Schiavon R."/>
            <person name="Vezzi A."/>
            <person name="Giacometti G.M."/>
            <person name="Morosinotto T."/>
            <person name="Valle G."/>
        </authorList>
    </citation>
    <scope>NUCLEOTIDE SEQUENCE [LARGE SCALE GENOMIC DNA]</scope>
    <source>
        <strain evidence="2 3">B-31</strain>
    </source>
</reference>
<protein>
    <submittedName>
        <fullName evidence="2">Uncharacterized protein</fullName>
    </submittedName>
</protein>
<keyword evidence="1" id="KW-0732">Signal</keyword>
<feature type="signal peptide" evidence="1">
    <location>
        <begin position="1"/>
        <end position="24"/>
    </location>
</feature>
<organism evidence="2 3">
    <name type="scientific">Nannochloropsis gaditana</name>
    <dbReference type="NCBI Taxonomy" id="72520"/>
    <lineage>
        <taxon>Eukaryota</taxon>
        <taxon>Sar</taxon>
        <taxon>Stramenopiles</taxon>
        <taxon>Ochrophyta</taxon>
        <taxon>Eustigmatophyceae</taxon>
        <taxon>Eustigmatales</taxon>
        <taxon>Monodopsidaceae</taxon>
        <taxon>Nannochloropsis</taxon>
    </lineage>
</organism>
<dbReference type="Proteomes" id="UP000019335">
    <property type="component" value="Chromosome 1"/>
</dbReference>
<gene>
    <name evidence="2" type="ORF">Naga_100878g5</name>
</gene>
<sequence>MMFSSRVMILFAASLFLMTVPASALSGRTSTTARKVNNFNFCARPFLDSLSFWPSSDVLEGLGNDTFALPYFFIPYSKVPDLDIYDLGVFANLMSSTFGFSSNIVPCANAAAGDFNSTSMGTLVGSCAPIQTDVNATQIIEALLDGPLRRLRELEVPQEKKQAHRRIQEELLDYLTTVCYCRWTAVFTAPKTKWGENTGMSGVSIRSSVETVEDYVETSMGNLRSNKPILLSSSVEGLGDAPEAALETAYTQYTVQYFKKGWNPFYSK</sequence>
<evidence type="ECO:0000313" key="3">
    <source>
        <dbReference type="Proteomes" id="UP000019335"/>
    </source>
</evidence>